<dbReference type="GO" id="GO:0003700">
    <property type="term" value="F:DNA-binding transcription factor activity"/>
    <property type="evidence" value="ECO:0007669"/>
    <property type="project" value="TreeGrafter"/>
</dbReference>
<dbReference type="InterPro" id="IPR036271">
    <property type="entry name" value="Tet_transcr_reg_TetR-rel_C_sf"/>
</dbReference>
<evidence type="ECO:0000256" key="2">
    <source>
        <dbReference type="PROSITE-ProRule" id="PRU00335"/>
    </source>
</evidence>
<dbReference type="InterPro" id="IPR001647">
    <property type="entry name" value="HTH_TetR"/>
</dbReference>
<dbReference type="Gene3D" id="1.10.357.10">
    <property type="entry name" value="Tetracycline Repressor, domain 2"/>
    <property type="match status" value="1"/>
</dbReference>
<organism evidence="4 5">
    <name type="scientific">Agromyces cerinus subsp. cerinus</name>
    <dbReference type="NCBI Taxonomy" id="232089"/>
    <lineage>
        <taxon>Bacteria</taxon>
        <taxon>Bacillati</taxon>
        <taxon>Actinomycetota</taxon>
        <taxon>Actinomycetes</taxon>
        <taxon>Micrococcales</taxon>
        <taxon>Microbacteriaceae</taxon>
        <taxon>Agromyces</taxon>
    </lineage>
</organism>
<proteinExistence type="predicted"/>
<sequence length="205" mass="22531">MRSRKPPSERRAEIVREAAGVALADGLERITLRAVAERLGVRPGLITHYFPVAEDLVIAAFVQAVADERDALVPEHGAPLERLARMVEHVESAEGRDIARLWLNARHLCRFTPALAVALVEQEALDRARLLELIEAGVSTGEFRANPFDACIRIFVAVDGYGAYVNDVGAFEHDAYTRFVTDATEWALGLDPGQLRAAIAELPPR</sequence>
<evidence type="ECO:0000313" key="4">
    <source>
        <dbReference type="EMBL" id="SIN77046.1"/>
    </source>
</evidence>
<dbReference type="InterPro" id="IPR009057">
    <property type="entry name" value="Homeodomain-like_sf"/>
</dbReference>
<dbReference type="SUPFAM" id="SSF46689">
    <property type="entry name" value="Homeodomain-like"/>
    <property type="match status" value="1"/>
</dbReference>
<feature type="domain" description="HTH tetR-type" evidence="3">
    <location>
        <begin position="8"/>
        <end position="68"/>
    </location>
</feature>
<dbReference type="GO" id="GO:0000976">
    <property type="term" value="F:transcription cis-regulatory region binding"/>
    <property type="evidence" value="ECO:0007669"/>
    <property type="project" value="TreeGrafter"/>
</dbReference>
<feature type="DNA-binding region" description="H-T-H motif" evidence="2">
    <location>
        <begin position="31"/>
        <end position="50"/>
    </location>
</feature>
<evidence type="ECO:0000313" key="5">
    <source>
        <dbReference type="Proteomes" id="UP000184699"/>
    </source>
</evidence>
<dbReference type="SUPFAM" id="SSF48498">
    <property type="entry name" value="Tetracyclin repressor-like, C-terminal domain"/>
    <property type="match status" value="1"/>
</dbReference>
<dbReference type="Pfam" id="PF00440">
    <property type="entry name" value="TetR_N"/>
    <property type="match status" value="1"/>
</dbReference>
<dbReference type="STRING" id="232089.SAMN05443544_0994"/>
<dbReference type="AlphaFoldDB" id="A0A1N6E210"/>
<name>A0A1N6E210_9MICO</name>
<protein>
    <submittedName>
        <fullName evidence="4">Transcriptional regulator, TetR family</fullName>
    </submittedName>
</protein>
<accession>A0A1N6E210</accession>
<dbReference type="Proteomes" id="UP000184699">
    <property type="component" value="Unassembled WGS sequence"/>
</dbReference>
<evidence type="ECO:0000259" key="3">
    <source>
        <dbReference type="PROSITE" id="PS50977"/>
    </source>
</evidence>
<dbReference type="PROSITE" id="PS50977">
    <property type="entry name" value="HTH_TETR_2"/>
    <property type="match status" value="1"/>
</dbReference>
<dbReference type="PANTHER" id="PTHR30055">
    <property type="entry name" value="HTH-TYPE TRANSCRIPTIONAL REGULATOR RUTR"/>
    <property type="match status" value="1"/>
</dbReference>
<gene>
    <name evidence="4" type="ORF">SAMN05443544_0994</name>
</gene>
<keyword evidence="5" id="KW-1185">Reference proteome</keyword>
<dbReference type="InterPro" id="IPR050109">
    <property type="entry name" value="HTH-type_TetR-like_transc_reg"/>
</dbReference>
<reference evidence="5" key="1">
    <citation type="submission" date="2016-11" db="EMBL/GenBank/DDBJ databases">
        <authorList>
            <person name="Varghese N."/>
            <person name="Submissions S."/>
        </authorList>
    </citation>
    <scope>NUCLEOTIDE SEQUENCE [LARGE SCALE GENOMIC DNA]</scope>
    <source>
        <strain evidence="5">DSM 8595</strain>
    </source>
</reference>
<keyword evidence="1 2" id="KW-0238">DNA-binding</keyword>
<dbReference type="EMBL" id="FSRJ01000001">
    <property type="protein sequence ID" value="SIN77046.1"/>
    <property type="molecule type" value="Genomic_DNA"/>
</dbReference>
<dbReference type="PANTHER" id="PTHR30055:SF223">
    <property type="entry name" value="HTH-TYPE TRANSCRIPTIONAL REGULATOR UIDR"/>
    <property type="match status" value="1"/>
</dbReference>
<evidence type="ECO:0000256" key="1">
    <source>
        <dbReference type="ARBA" id="ARBA00023125"/>
    </source>
</evidence>